<reference evidence="9 10" key="1">
    <citation type="submission" date="2024-01" db="EMBL/GenBank/DDBJ databases">
        <title>Genome assemblies of Stephania.</title>
        <authorList>
            <person name="Yang L."/>
        </authorList>
    </citation>
    <scope>NUCLEOTIDE SEQUENCE [LARGE SCALE GENOMIC DNA]</scope>
    <source>
        <strain evidence="9">YNDBR</strain>
        <tissue evidence="9">Leaf</tissue>
    </source>
</reference>
<dbReference type="InterPro" id="IPR036127">
    <property type="entry name" value="CcmE-like_sf"/>
</dbReference>
<evidence type="ECO:0000313" key="10">
    <source>
        <dbReference type="Proteomes" id="UP001420932"/>
    </source>
</evidence>
<dbReference type="GO" id="GO:0020037">
    <property type="term" value="F:heme binding"/>
    <property type="evidence" value="ECO:0007669"/>
    <property type="project" value="InterPro"/>
</dbReference>
<keyword evidence="7" id="KW-0408">Iron</keyword>
<keyword evidence="6" id="KW-1133">Transmembrane helix</keyword>
<keyword evidence="4" id="KW-0479">Metal-binding</keyword>
<dbReference type="Pfam" id="PF03100">
    <property type="entry name" value="CcmE"/>
    <property type="match status" value="1"/>
</dbReference>
<gene>
    <name evidence="9" type="ORF">Syun_009124</name>
</gene>
<evidence type="ECO:0000256" key="6">
    <source>
        <dbReference type="ARBA" id="ARBA00022989"/>
    </source>
</evidence>
<dbReference type="InterPro" id="IPR004329">
    <property type="entry name" value="CcmE"/>
</dbReference>
<dbReference type="AlphaFoldDB" id="A0AAP0KF01"/>
<evidence type="ECO:0000256" key="8">
    <source>
        <dbReference type="ARBA" id="ARBA00023136"/>
    </source>
</evidence>
<dbReference type="SUPFAM" id="SSF82093">
    <property type="entry name" value="Heme chaperone CcmE"/>
    <property type="match status" value="1"/>
</dbReference>
<keyword evidence="5" id="KW-0201">Cytochrome c-type biogenesis</keyword>
<dbReference type="GO" id="GO:0017003">
    <property type="term" value="P:protein-heme linkage"/>
    <property type="evidence" value="ECO:0007669"/>
    <property type="project" value="InterPro"/>
</dbReference>
<evidence type="ECO:0000256" key="2">
    <source>
        <dbReference type="ARBA" id="ARBA00022617"/>
    </source>
</evidence>
<dbReference type="InterPro" id="IPR012340">
    <property type="entry name" value="NA-bd_OB-fold"/>
</dbReference>
<name>A0AAP0KF01_9MAGN</name>
<protein>
    <submittedName>
        <fullName evidence="9">Uncharacterized protein</fullName>
    </submittedName>
</protein>
<evidence type="ECO:0000256" key="4">
    <source>
        <dbReference type="ARBA" id="ARBA00022723"/>
    </source>
</evidence>
<proteinExistence type="predicted"/>
<dbReference type="GO" id="GO:0017004">
    <property type="term" value="P:cytochrome complex assembly"/>
    <property type="evidence" value="ECO:0007669"/>
    <property type="project" value="UniProtKB-KW"/>
</dbReference>
<sequence length="87" mass="9725">MFAPSNSEPAARTYAMSFTAWRDSSWWSRAPSRSKLGVLHHPHEALDKFTQNPNKSRFRLGGLVLEGSVAQPSSSPFMEFVVTDLIT</sequence>
<organism evidence="9 10">
    <name type="scientific">Stephania yunnanensis</name>
    <dbReference type="NCBI Taxonomy" id="152371"/>
    <lineage>
        <taxon>Eukaryota</taxon>
        <taxon>Viridiplantae</taxon>
        <taxon>Streptophyta</taxon>
        <taxon>Embryophyta</taxon>
        <taxon>Tracheophyta</taxon>
        <taxon>Spermatophyta</taxon>
        <taxon>Magnoliopsida</taxon>
        <taxon>Ranunculales</taxon>
        <taxon>Menispermaceae</taxon>
        <taxon>Menispermoideae</taxon>
        <taxon>Cissampelideae</taxon>
        <taxon>Stephania</taxon>
    </lineage>
</organism>
<dbReference type="PANTHER" id="PTHR34128:SF2">
    <property type="entry name" value="CYTOCHROME C-TYPE BIOGENESIS PROTEIN CCME HOMOLOG, MITOCHONDRIAL"/>
    <property type="match status" value="1"/>
</dbReference>
<comment type="subcellular location">
    <subcellularLocation>
        <location evidence="1">Membrane</location>
    </subcellularLocation>
</comment>
<evidence type="ECO:0000256" key="7">
    <source>
        <dbReference type="ARBA" id="ARBA00023004"/>
    </source>
</evidence>
<dbReference type="GO" id="GO:0046872">
    <property type="term" value="F:metal ion binding"/>
    <property type="evidence" value="ECO:0007669"/>
    <property type="project" value="UniProtKB-KW"/>
</dbReference>
<evidence type="ECO:0000256" key="5">
    <source>
        <dbReference type="ARBA" id="ARBA00022748"/>
    </source>
</evidence>
<dbReference type="Gene3D" id="2.40.50.140">
    <property type="entry name" value="Nucleic acid-binding proteins"/>
    <property type="match status" value="1"/>
</dbReference>
<evidence type="ECO:0000256" key="3">
    <source>
        <dbReference type="ARBA" id="ARBA00022692"/>
    </source>
</evidence>
<keyword evidence="10" id="KW-1185">Reference proteome</keyword>
<dbReference type="Proteomes" id="UP001420932">
    <property type="component" value="Unassembled WGS sequence"/>
</dbReference>
<keyword evidence="3" id="KW-0812">Transmembrane</keyword>
<evidence type="ECO:0000313" key="9">
    <source>
        <dbReference type="EMBL" id="KAK9150815.1"/>
    </source>
</evidence>
<keyword evidence="2" id="KW-0349">Heme</keyword>
<dbReference type="PANTHER" id="PTHR34128">
    <property type="entry name" value="CYTOCHROME C-TYPE BIOGENESIS PROTEIN CCME HOMOLOG, MITOCHONDRIAL"/>
    <property type="match status" value="1"/>
</dbReference>
<dbReference type="EMBL" id="JBBNAF010000004">
    <property type="protein sequence ID" value="KAK9150815.1"/>
    <property type="molecule type" value="Genomic_DNA"/>
</dbReference>
<keyword evidence="8" id="KW-0472">Membrane</keyword>
<accession>A0AAP0KF01</accession>
<comment type="caution">
    <text evidence="9">The sequence shown here is derived from an EMBL/GenBank/DDBJ whole genome shotgun (WGS) entry which is preliminary data.</text>
</comment>
<dbReference type="GO" id="GO:0005886">
    <property type="term" value="C:plasma membrane"/>
    <property type="evidence" value="ECO:0007669"/>
    <property type="project" value="InterPro"/>
</dbReference>
<evidence type="ECO:0000256" key="1">
    <source>
        <dbReference type="ARBA" id="ARBA00004370"/>
    </source>
</evidence>